<proteinExistence type="predicted"/>
<dbReference type="EMBL" id="WXEY01000016">
    <property type="protein sequence ID" value="MZP30615.1"/>
    <property type="molecule type" value="Genomic_DNA"/>
</dbReference>
<dbReference type="AlphaFoldDB" id="A0A845L6F1"/>
<dbReference type="Proteomes" id="UP000463470">
    <property type="component" value="Unassembled WGS sequence"/>
</dbReference>
<comment type="caution">
    <text evidence="2">The sequence shown here is derived from an EMBL/GenBank/DDBJ whole genome shotgun (WGS) entry which is preliminary data.</text>
</comment>
<organism evidence="2 3">
    <name type="scientific">Heliomicrobium undosum</name>
    <dbReference type="NCBI Taxonomy" id="121734"/>
    <lineage>
        <taxon>Bacteria</taxon>
        <taxon>Bacillati</taxon>
        <taxon>Bacillota</taxon>
        <taxon>Clostridia</taxon>
        <taxon>Eubacteriales</taxon>
        <taxon>Heliobacteriaceae</taxon>
        <taxon>Heliomicrobium</taxon>
    </lineage>
</organism>
<name>A0A845L6F1_9FIRM</name>
<protein>
    <submittedName>
        <fullName evidence="2">Uncharacterized protein</fullName>
    </submittedName>
</protein>
<feature type="coiled-coil region" evidence="1">
    <location>
        <begin position="14"/>
        <end position="48"/>
    </location>
</feature>
<dbReference type="RefSeq" id="WP_161259137.1">
    <property type="nucleotide sequence ID" value="NZ_WXEY01000016.1"/>
</dbReference>
<reference evidence="2 3" key="1">
    <citation type="submission" date="2020-01" db="EMBL/GenBank/DDBJ databases">
        <title>Whole-genome sequence of Heliobacterium undosum DSM 13378.</title>
        <authorList>
            <person name="Kyndt J.A."/>
            <person name="Meyer T.E."/>
        </authorList>
    </citation>
    <scope>NUCLEOTIDE SEQUENCE [LARGE SCALE GENOMIC DNA]</scope>
    <source>
        <strain evidence="2 3">DSM 13378</strain>
    </source>
</reference>
<gene>
    <name evidence="2" type="ORF">GTO91_12915</name>
</gene>
<sequence length="90" mass="10813">MNDNEFQNQMLRELRDFQAGLQGMREEIKSLKQEVNRRFDRLERNEEEDVMGMLQTLHRKIDDMQEDQRSIAAIIGEHEVKIRTLSRQPV</sequence>
<evidence type="ECO:0000313" key="2">
    <source>
        <dbReference type="EMBL" id="MZP30615.1"/>
    </source>
</evidence>
<accession>A0A845L6F1</accession>
<evidence type="ECO:0000256" key="1">
    <source>
        <dbReference type="SAM" id="Coils"/>
    </source>
</evidence>
<evidence type="ECO:0000313" key="3">
    <source>
        <dbReference type="Proteomes" id="UP000463470"/>
    </source>
</evidence>
<keyword evidence="3" id="KW-1185">Reference proteome</keyword>
<keyword evidence="1" id="KW-0175">Coiled coil</keyword>
<dbReference type="OrthoDB" id="2084070at2"/>